<dbReference type="AlphaFoldDB" id="A0A396ZZT5"/>
<dbReference type="EMBL" id="QUTI01024691">
    <property type="protein sequence ID" value="RLO06660.1"/>
    <property type="molecule type" value="Genomic_DNA"/>
</dbReference>
<name>A0A396ZZT5_APHAT</name>
<organism evidence="1 3">
    <name type="scientific">Aphanomyces astaci</name>
    <name type="common">Crayfish plague agent</name>
    <dbReference type="NCBI Taxonomy" id="112090"/>
    <lineage>
        <taxon>Eukaryota</taxon>
        <taxon>Sar</taxon>
        <taxon>Stramenopiles</taxon>
        <taxon>Oomycota</taxon>
        <taxon>Saprolegniomycetes</taxon>
        <taxon>Saprolegniales</taxon>
        <taxon>Verrucalvaceae</taxon>
        <taxon>Aphanomyces</taxon>
    </lineage>
</organism>
<gene>
    <name evidence="2" type="ORF">DYB28_001178</name>
    <name evidence="1" type="ORF">DYB36_003275</name>
</gene>
<reference evidence="2 4" key="1">
    <citation type="journal article" date="2018" name="J. Invertebr. Pathol.">
        <title>New genotyping method for the causative agent of crayfish plague (Aphanomyces astaci) based on whole genome data.</title>
        <authorList>
            <person name="Minardi D."/>
            <person name="Studholme D.J."/>
            <person name="van der Giezen M."/>
            <person name="Pretto T."/>
            <person name="Oidtmann B."/>
        </authorList>
    </citation>
    <scope>NUCLEOTIDE SEQUENCE [LARGE SCALE GENOMIC DNA]</scope>
    <source>
        <strain evidence="2 4">KB13</strain>
    </source>
</reference>
<protein>
    <submittedName>
        <fullName evidence="1">Uncharacterized protein</fullName>
    </submittedName>
</protein>
<comment type="caution">
    <text evidence="1">The sequence shown here is derived from an EMBL/GenBank/DDBJ whole genome shotgun (WGS) entry which is preliminary data.</text>
</comment>
<evidence type="ECO:0000313" key="1">
    <source>
        <dbReference type="EMBL" id="RHX99604.1"/>
    </source>
</evidence>
<proteinExistence type="predicted"/>
<accession>A0A396ZZT5</accession>
<reference evidence="1 3" key="2">
    <citation type="submission" date="2018-08" db="EMBL/GenBank/DDBJ databases">
        <title>Aphanomyces genome sequencing and annotation.</title>
        <authorList>
            <person name="Minardi D."/>
            <person name="Oidtmann B."/>
            <person name="Van Der Giezen M."/>
            <person name="Studholme D.J."/>
        </authorList>
    </citation>
    <scope>NUCLEOTIDE SEQUENCE [LARGE SCALE GENOMIC DNA]</scope>
    <source>
        <strain evidence="1 3">Kv</strain>
    </source>
</reference>
<dbReference type="Proteomes" id="UP000275652">
    <property type="component" value="Unassembled WGS sequence"/>
</dbReference>
<evidence type="ECO:0000313" key="3">
    <source>
        <dbReference type="Proteomes" id="UP000265427"/>
    </source>
</evidence>
<sequence>MQDQVSQLQLQCHQLALTIPTTTSNNPSDSTTQGAIQRLEGALEHAKEALATARHDMKAQHHKYTELLVAHERIKNGRIAANNLHTNIVYNDASTQTTAEDLPPPPLTHSMACQAELIIAALEQSPKVADIVQCTTSQKPVLVDASTQSDPATELPPPDDDVVEVTEVVQTTGDVVMTKEAPSPNPVPICIENPMDNSTQPATSHTGVAGPVAATTVATPIAHDQRAMDDESATAILPPELTAAYIQDIMDMIELRADKYTKFLYFSP</sequence>
<dbReference type="Proteomes" id="UP000265427">
    <property type="component" value="Unassembled WGS sequence"/>
</dbReference>
<dbReference type="EMBL" id="QUSZ01009048">
    <property type="protein sequence ID" value="RHX99604.1"/>
    <property type="molecule type" value="Genomic_DNA"/>
</dbReference>
<evidence type="ECO:0000313" key="4">
    <source>
        <dbReference type="Proteomes" id="UP000275652"/>
    </source>
</evidence>
<dbReference type="VEuPathDB" id="FungiDB:H257_06031"/>
<evidence type="ECO:0000313" key="2">
    <source>
        <dbReference type="EMBL" id="RLO06660.1"/>
    </source>
</evidence>